<evidence type="ECO:0000256" key="3">
    <source>
        <dbReference type="ARBA" id="ARBA00022741"/>
    </source>
</evidence>
<keyword evidence="11" id="KW-1185">Reference proteome</keyword>
<keyword evidence="4 8" id="KW-0067">ATP-binding</keyword>
<evidence type="ECO:0000256" key="7">
    <source>
        <dbReference type="ARBA" id="ARBA00023163"/>
    </source>
</evidence>
<evidence type="ECO:0000313" key="10">
    <source>
        <dbReference type="EMBL" id="MBB4071877.1"/>
    </source>
</evidence>
<dbReference type="HAMAP" id="MF_00440">
    <property type="entry name" value="NrdR"/>
    <property type="match status" value="1"/>
</dbReference>
<organism evidence="10 11">
    <name type="scientific">Canibacter oris</name>
    <dbReference type="NCBI Taxonomy" id="1365628"/>
    <lineage>
        <taxon>Bacteria</taxon>
        <taxon>Bacillati</taxon>
        <taxon>Actinomycetota</taxon>
        <taxon>Actinomycetes</taxon>
        <taxon>Micrococcales</taxon>
        <taxon>Microbacteriaceae</taxon>
        <taxon>Canibacter</taxon>
    </lineage>
</organism>
<comment type="caution">
    <text evidence="10">The sequence shown here is derived from an EMBL/GenBank/DDBJ whole genome shotgun (WGS) entry which is preliminary data.</text>
</comment>
<dbReference type="EMBL" id="JACIFD010000011">
    <property type="protein sequence ID" value="MBB4071877.1"/>
    <property type="molecule type" value="Genomic_DNA"/>
</dbReference>
<keyword evidence="2 8" id="KW-0479">Metal-binding</keyword>
<dbReference type="RefSeq" id="WP_124824079.1">
    <property type="nucleotide sequence ID" value="NZ_JACIFD010000011.1"/>
</dbReference>
<dbReference type="PANTHER" id="PTHR30455:SF2">
    <property type="entry name" value="TRANSCRIPTIONAL REPRESSOR NRDR"/>
    <property type="match status" value="1"/>
</dbReference>
<dbReference type="GO" id="GO:0045892">
    <property type="term" value="P:negative regulation of DNA-templated transcription"/>
    <property type="evidence" value="ECO:0007669"/>
    <property type="project" value="UniProtKB-UniRule"/>
</dbReference>
<dbReference type="InterPro" id="IPR003796">
    <property type="entry name" value="RNR_NrdR-like"/>
</dbReference>
<feature type="zinc finger region" evidence="8">
    <location>
        <begin position="3"/>
        <end position="34"/>
    </location>
</feature>
<name>A0A840DP58_9MICO</name>
<keyword evidence="1 8" id="KW-0678">Repressor</keyword>
<comment type="similarity">
    <text evidence="8">Belongs to the NrdR family.</text>
</comment>
<dbReference type="Pfam" id="PF03477">
    <property type="entry name" value="ATP-cone"/>
    <property type="match status" value="1"/>
</dbReference>
<dbReference type="Proteomes" id="UP000571183">
    <property type="component" value="Unassembled WGS sequence"/>
</dbReference>
<dbReference type="InterPro" id="IPR005144">
    <property type="entry name" value="ATP-cone_dom"/>
</dbReference>
<comment type="function">
    <text evidence="8">Negatively regulates transcription of bacterial ribonucleotide reductase nrd genes and operons by binding to NrdR-boxes.</text>
</comment>
<dbReference type="PROSITE" id="PS51161">
    <property type="entry name" value="ATP_CONE"/>
    <property type="match status" value="1"/>
</dbReference>
<protein>
    <recommendedName>
        <fullName evidence="8">Transcriptional repressor NrdR</fullName>
    </recommendedName>
</protein>
<sequence length="161" mass="17834">MLCPFCRHKDTKVIDSRNADEGRAIRRRRECGSCGERFSTNETAELVIIKRGGAMEPFSRHKVVSGVRKACQGRPVSDADLALLAQKVEDALRATGSSQVDAADVGVAILPFLKDLDQVAYLRFASVYENFESLADFEAAIQQLRTNHPDSPRDRPSLTKL</sequence>
<evidence type="ECO:0000313" key="11">
    <source>
        <dbReference type="Proteomes" id="UP000571183"/>
    </source>
</evidence>
<dbReference type="Pfam" id="PF22811">
    <property type="entry name" value="Zn_ribbon_NrdR"/>
    <property type="match status" value="1"/>
</dbReference>
<dbReference type="InterPro" id="IPR055173">
    <property type="entry name" value="NrdR-like_N"/>
</dbReference>
<keyword evidence="8" id="KW-0862">Zinc</keyword>
<evidence type="ECO:0000259" key="9">
    <source>
        <dbReference type="PROSITE" id="PS51161"/>
    </source>
</evidence>
<evidence type="ECO:0000256" key="8">
    <source>
        <dbReference type="HAMAP-Rule" id="MF_00440"/>
    </source>
</evidence>
<gene>
    <name evidence="8" type="primary">nrdR</name>
    <name evidence="10" type="ORF">F5897_001196</name>
</gene>
<comment type="cofactor">
    <cofactor evidence="8">
        <name>Zn(2+)</name>
        <dbReference type="ChEBI" id="CHEBI:29105"/>
    </cofactor>
    <text evidence="8">Binds 1 zinc ion.</text>
</comment>
<reference evidence="10" key="1">
    <citation type="submission" date="2020-08" db="EMBL/GenBank/DDBJ databases">
        <title>Sequencing the genomes of 1000 actinobacteria strains.</title>
        <authorList>
            <person name="Klenk H.-P."/>
        </authorList>
    </citation>
    <scope>NUCLEOTIDE SEQUENCE [LARGE SCALE GENOMIC DNA]</scope>
    <source>
        <strain evidence="10">DSM 27064</strain>
    </source>
</reference>
<dbReference type="PANTHER" id="PTHR30455">
    <property type="entry name" value="TRANSCRIPTIONAL REPRESSOR NRDR"/>
    <property type="match status" value="1"/>
</dbReference>
<accession>A0A840DP58</accession>
<dbReference type="AlphaFoldDB" id="A0A840DP58"/>
<feature type="domain" description="ATP-cone" evidence="9">
    <location>
        <begin position="46"/>
        <end position="136"/>
    </location>
</feature>
<dbReference type="GO" id="GO:0003677">
    <property type="term" value="F:DNA binding"/>
    <property type="evidence" value="ECO:0007669"/>
    <property type="project" value="UniProtKB-KW"/>
</dbReference>
<dbReference type="NCBIfam" id="TIGR00244">
    <property type="entry name" value="transcriptional regulator NrdR"/>
    <property type="match status" value="1"/>
</dbReference>
<keyword evidence="7 8" id="KW-0804">Transcription</keyword>
<evidence type="ECO:0000256" key="6">
    <source>
        <dbReference type="ARBA" id="ARBA00023125"/>
    </source>
</evidence>
<keyword evidence="3 8" id="KW-0547">Nucleotide-binding</keyword>
<dbReference type="GO" id="GO:0008270">
    <property type="term" value="F:zinc ion binding"/>
    <property type="evidence" value="ECO:0007669"/>
    <property type="project" value="UniProtKB-UniRule"/>
</dbReference>
<keyword evidence="6 8" id="KW-0238">DNA-binding</keyword>
<evidence type="ECO:0000256" key="2">
    <source>
        <dbReference type="ARBA" id="ARBA00022723"/>
    </source>
</evidence>
<evidence type="ECO:0000256" key="1">
    <source>
        <dbReference type="ARBA" id="ARBA00022491"/>
    </source>
</evidence>
<proteinExistence type="inferred from homology"/>
<keyword evidence="5 8" id="KW-0805">Transcription regulation</keyword>
<dbReference type="GO" id="GO:0005524">
    <property type="term" value="F:ATP binding"/>
    <property type="evidence" value="ECO:0007669"/>
    <property type="project" value="UniProtKB-UniRule"/>
</dbReference>
<evidence type="ECO:0000256" key="4">
    <source>
        <dbReference type="ARBA" id="ARBA00022840"/>
    </source>
</evidence>
<evidence type="ECO:0000256" key="5">
    <source>
        <dbReference type="ARBA" id="ARBA00023015"/>
    </source>
</evidence>
<keyword evidence="8" id="KW-0863">Zinc-finger</keyword>